<dbReference type="AlphaFoldDB" id="A0A0V1FH11"/>
<protein>
    <recommendedName>
        <fullName evidence="3">HTH psq-type domain-containing protein</fullName>
    </recommendedName>
</protein>
<gene>
    <name evidence="1" type="ORF">T4D_14928</name>
</gene>
<evidence type="ECO:0000313" key="1">
    <source>
        <dbReference type="EMBL" id="KRY85246.1"/>
    </source>
</evidence>
<dbReference type="Proteomes" id="UP000054995">
    <property type="component" value="Unassembled WGS sequence"/>
</dbReference>
<keyword evidence="2" id="KW-1185">Reference proteome</keyword>
<evidence type="ECO:0000313" key="2">
    <source>
        <dbReference type="Proteomes" id="UP000054995"/>
    </source>
</evidence>
<dbReference type="EMBL" id="JYDT01000095">
    <property type="protein sequence ID" value="KRY85246.1"/>
    <property type="molecule type" value="Genomic_DNA"/>
</dbReference>
<dbReference type="OrthoDB" id="125347at2759"/>
<proteinExistence type="predicted"/>
<name>A0A0V1FH11_TRIPS</name>
<reference evidence="1 2" key="1">
    <citation type="submission" date="2015-01" db="EMBL/GenBank/DDBJ databases">
        <title>Evolution of Trichinella species and genotypes.</title>
        <authorList>
            <person name="Korhonen P.K."/>
            <person name="Edoardo P."/>
            <person name="Giuseppe L.R."/>
            <person name="Gasser R.B."/>
        </authorList>
    </citation>
    <scope>NUCLEOTIDE SEQUENCE [LARGE SCALE GENOMIC DNA]</scope>
    <source>
        <strain evidence="1">ISS470</strain>
    </source>
</reference>
<comment type="caution">
    <text evidence="1">The sequence shown here is derived from an EMBL/GenBank/DDBJ whole genome shotgun (WGS) entry which is preliminary data.</text>
</comment>
<sequence>MPGMSSTRNGKFLSLEQKLEVCKLVESSESFRKIAGILKYPPQRTSAEKLCVTHEYVEQPFFTKMDGKASNNAFDSAEKALIFSTIYCLLRVVIPCKY</sequence>
<organism evidence="1 2">
    <name type="scientific">Trichinella pseudospiralis</name>
    <name type="common">Parasitic roundworm</name>
    <dbReference type="NCBI Taxonomy" id="6337"/>
    <lineage>
        <taxon>Eukaryota</taxon>
        <taxon>Metazoa</taxon>
        <taxon>Ecdysozoa</taxon>
        <taxon>Nematoda</taxon>
        <taxon>Enoplea</taxon>
        <taxon>Dorylaimia</taxon>
        <taxon>Trichinellida</taxon>
        <taxon>Trichinellidae</taxon>
        <taxon>Trichinella</taxon>
    </lineage>
</organism>
<evidence type="ECO:0008006" key="3">
    <source>
        <dbReference type="Google" id="ProtNLM"/>
    </source>
</evidence>
<accession>A0A0V1FH11</accession>